<organism evidence="1">
    <name type="scientific">Caldimicrobium thiodismutans</name>
    <dbReference type="NCBI Taxonomy" id="1653476"/>
    <lineage>
        <taxon>Bacteria</taxon>
        <taxon>Pseudomonadati</taxon>
        <taxon>Thermodesulfobacteriota</taxon>
        <taxon>Thermodesulfobacteria</taxon>
        <taxon>Thermodesulfobacteriales</taxon>
        <taxon>Thermodesulfobacteriaceae</taxon>
        <taxon>Caldimicrobium</taxon>
    </lineage>
</organism>
<gene>
    <name evidence="1" type="ORF">ENT73_02180</name>
</gene>
<proteinExistence type="predicted"/>
<sequence>MGYTQAELETVFGEFLTEEELQGVRSWYYGYSFGGEPVYNPFDVPLYLQKR</sequence>
<reference evidence="1" key="1">
    <citation type="journal article" date="2020" name="mSystems">
        <title>Genome- and Community-Level Interaction Insights into Carbon Utilization and Element Cycling Functions of Hydrothermarchaeota in Hydrothermal Sediment.</title>
        <authorList>
            <person name="Zhou Z."/>
            <person name="Liu Y."/>
            <person name="Xu W."/>
            <person name="Pan J."/>
            <person name="Luo Z.H."/>
            <person name="Li M."/>
        </authorList>
    </citation>
    <scope>NUCLEOTIDE SEQUENCE [LARGE SCALE GENOMIC DNA]</scope>
    <source>
        <strain evidence="1">SpSt-605</strain>
    </source>
</reference>
<dbReference type="EMBL" id="DSZU01000031">
    <property type="protein sequence ID" value="HGV54885.1"/>
    <property type="molecule type" value="Genomic_DNA"/>
</dbReference>
<dbReference type="AlphaFoldDB" id="A0A832GM59"/>
<accession>A0A832GM59</accession>
<comment type="caution">
    <text evidence="1">The sequence shown here is derived from an EMBL/GenBank/DDBJ whole genome shotgun (WGS) entry which is preliminary data.</text>
</comment>
<protein>
    <submittedName>
        <fullName evidence="1">Uncharacterized protein</fullName>
    </submittedName>
</protein>
<evidence type="ECO:0000313" key="1">
    <source>
        <dbReference type="EMBL" id="HGV54885.1"/>
    </source>
</evidence>
<name>A0A832GM59_9BACT</name>